<keyword evidence="2" id="KW-0812">Transmembrane</keyword>
<dbReference type="OrthoDB" id="4351158at2"/>
<feature type="compositionally biased region" description="Acidic residues" evidence="1">
    <location>
        <begin position="158"/>
        <end position="168"/>
    </location>
</feature>
<sequence>MTPESIANAAVSVIGSFGALAGVLSRNKRLRGNIRDNLRLLDELQANSVIRDHTPAITWLSGRVALDVARLAKQPLGNPKRPISKGGVTLATVVAAGFGLWTYTLDKGGFVWYSLFPGTVVAITLFSILGMTTNREIPQDEGEPAKSELPTARSGDSDSAETEVAADS</sequence>
<evidence type="ECO:0000313" key="4">
    <source>
        <dbReference type="Proteomes" id="UP000236754"/>
    </source>
</evidence>
<keyword evidence="2" id="KW-0472">Membrane</keyword>
<feature type="region of interest" description="Disordered" evidence="1">
    <location>
        <begin position="136"/>
        <end position="168"/>
    </location>
</feature>
<dbReference type="RefSeq" id="WP_146088266.1">
    <property type="nucleotide sequence ID" value="NZ_FNVU01000005.1"/>
</dbReference>
<reference evidence="3 4" key="1">
    <citation type="submission" date="2016-10" db="EMBL/GenBank/DDBJ databases">
        <authorList>
            <person name="de Groot N.N."/>
        </authorList>
    </citation>
    <scope>NUCLEOTIDE SEQUENCE [LARGE SCALE GENOMIC DNA]</scope>
    <source>
        <strain evidence="3 4">CGMCC 4.2023</strain>
    </source>
</reference>
<dbReference type="EMBL" id="FNVU01000005">
    <property type="protein sequence ID" value="SEG46255.1"/>
    <property type="molecule type" value="Genomic_DNA"/>
</dbReference>
<feature type="transmembrane region" description="Helical" evidence="2">
    <location>
        <begin position="86"/>
        <end position="104"/>
    </location>
</feature>
<organism evidence="3 4">
    <name type="scientific">Actinacidiphila yanglinensis</name>
    <dbReference type="NCBI Taxonomy" id="310779"/>
    <lineage>
        <taxon>Bacteria</taxon>
        <taxon>Bacillati</taxon>
        <taxon>Actinomycetota</taxon>
        <taxon>Actinomycetes</taxon>
        <taxon>Kitasatosporales</taxon>
        <taxon>Streptomycetaceae</taxon>
        <taxon>Actinacidiphila</taxon>
    </lineage>
</organism>
<keyword evidence="2" id="KW-1133">Transmembrane helix</keyword>
<gene>
    <name evidence="3" type="ORF">SAMN05216223_105314</name>
</gene>
<protein>
    <submittedName>
        <fullName evidence="3">Uncharacterized protein</fullName>
    </submittedName>
</protein>
<dbReference type="AlphaFoldDB" id="A0A1H6AE05"/>
<name>A0A1H6AE05_9ACTN</name>
<evidence type="ECO:0000256" key="1">
    <source>
        <dbReference type="SAM" id="MobiDB-lite"/>
    </source>
</evidence>
<accession>A0A1H6AE05</accession>
<keyword evidence="4" id="KW-1185">Reference proteome</keyword>
<proteinExistence type="predicted"/>
<feature type="transmembrane region" description="Helical" evidence="2">
    <location>
        <begin position="6"/>
        <end position="25"/>
    </location>
</feature>
<evidence type="ECO:0000313" key="3">
    <source>
        <dbReference type="EMBL" id="SEG46255.1"/>
    </source>
</evidence>
<evidence type="ECO:0000256" key="2">
    <source>
        <dbReference type="SAM" id="Phobius"/>
    </source>
</evidence>
<dbReference type="Proteomes" id="UP000236754">
    <property type="component" value="Unassembled WGS sequence"/>
</dbReference>
<feature type="transmembrane region" description="Helical" evidence="2">
    <location>
        <begin position="110"/>
        <end position="129"/>
    </location>
</feature>